<evidence type="ECO:0000313" key="3">
    <source>
        <dbReference type="EMBL" id="WOL08373.1"/>
    </source>
</evidence>
<evidence type="ECO:0000256" key="2">
    <source>
        <dbReference type="SAM" id="Phobius"/>
    </source>
</evidence>
<dbReference type="AlphaFoldDB" id="A0AAQ3KGH6"/>
<accession>A0AAQ3KGH6</accession>
<dbReference type="InterPro" id="IPR021434">
    <property type="entry name" value="DUF3082"/>
</dbReference>
<organism evidence="3 4">
    <name type="scientific">Canna indica</name>
    <name type="common">Indian-shot</name>
    <dbReference type="NCBI Taxonomy" id="4628"/>
    <lineage>
        <taxon>Eukaryota</taxon>
        <taxon>Viridiplantae</taxon>
        <taxon>Streptophyta</taxon>
        <taxon>Embryophyta</taxon>
        <taxon>Tracheophyta</taxon>
        <taxon>Spermatophyta</taxon>
        <taxon>Magnoliopsida</taxon>
        <taxon>Liliopsida</taxon>
        <taxon>Zingiberales</taxon>
        <taxon>Cannaceae</taxon>
        <taxon>Canna</taxon>
    </lineage>
</organism>
<keyword evidence="2" id="KW-0812">Transmembrane</keyword>
<evidence type="ECO:0000313" key="4">
    <source>
        <dbReference type="Proteomes" id="UP001327560"/>
    </source>
</evidence>
<dbReference type="Pfam" id="PF11282">
    <property type="entry name" value="DUF3082"/>
    <property type="match status" value="1"/>
</dbReference>
<dbReference type="PANTHER" id="PTHR35733:SF1">
    <property type="entry name" value="OS02G0307800 PROTEIN"/>
    <property type="match status" value="1"/>
</dbReference>
<keyword evidence="2" id="KW-1133">Transmembrane helix</keyword>
<dbReference type="GO" id="GO:0009535">
    <property type="term" value="C:chloroplast thylakoid membrane"/>
    <property type="evidence" value="ECO:0007669"/>
    <property type="project" value="TreeGrafter"/>
</dbReference>
<feature type="region of interest" description="Disordered" evidence="1">
    <location>
        <begin position="252"/>
        <end position="290"/>
    </location>
</feature>
<feature type="region of interest" description="Disordered" evidence="1">
    <location>
        <begin position="56"/>
        <end position="87"/>
    </location>
</feature>
<dbReference type="EMBL" id="CP136894">
    <property type="protein sequence ID" value="WOL08373.1"/>
    <property type="molecule type" value="Genomic_DNA"/>
</dbReference>
<feature type="transmembrane region" description="Helical" evidence="2">
    <location>
        <begin position="208"/>
        <end position="235"/>
    </location>
</feature>
<reference evidence="3 4" key="1">
    <citation type="submission" date="2023-10" db="EMBL/GenBank/DDBJ databases">
        <title>Chromosome-scale genome assembly provides insights into flower coloration mechanisms of Canna indica.</title>
        <authorList>
            <person name="Li C."/>
        </authorList>
    </citation>
    <scope>NUCLEOTIDE SEQUENCE [LARGE SCALE GENOMIC DNA]</scope>
    <source>
        <tissue evidence="3">Flower</tissue>
    </source>
</reference>
<name>A0AAQ3KGH6_9LILI</name>
<dbReference type="PANTHER" id="PTHR35733">
    <property type="entry name" value="OS02G0307800 PROTEIN"/>
    <property type="match status" value="1"/>
</dbReference>
<keyword evidence="4" id="KW-1185">Reference proteome</keyword>
<proteinExistence type="predicted"/>
<protein>
    <submittedName>
        <fullName evidence="3">Uncharacterized protein</fullName>
    </submittedName>
</protein>
<evidence type="ECO:0000256" key="1">
    <source>
        <dbReference type="SAM" id="MobiDB-lite"/>
    </source>
</evidence>
<dbReference type="Proteomes" id="UP001327560">
    <property type="component" value="Chromosome 5"/>
</dbReference>
<feature type="transmembrane region" description="Helical" evidence="2">
    <location>
        <begin position="167"/>
        <end position="188"/>
    </location>
</feature>
<keyword evidence="2" id="KW-0472">Membrane</keyword>
<feature type="compositionally biased region" description="Polar residues" evidence="1">
    <location>
        <begin position="272"/>
        <end position="281"/>
    </location>
</feature>
<gene>
    <name evidence="3" type="ORF">Cni_G17126</name>
</gene>
<sequence length="290" mass="30866">MLLSHRLLTHFVPFASSPHRLSPPSHRLLFRHADRGCRQLFPCAADGRSVLTAAELADSSETAPAQEDGVSGSGDGPIELPPSSGPSIFAVDDNPTPLQVSTSVLLTGAISVFLFRSLRRRAKRAKELTVRSSGVKKKDLKAEALDNLKAVGAAPLEAGKPPSPAQALLGGIAAGVIALILYKFTITIESSLNRQTISDNFSVRQITVTIRTIINGICYLATFVFGINSIGLMLYAGQLALGNIMENPQASIPDKNDAQLKEMAPAEGTANVMESRSNDVPQKSDDTKIP</sequence>